<dbReference type="PANTHER" id="PTHR30367">
    <property type="entry name" value="P-HYDROXYBENZOIC ACID EFFLUX PUMP SUBUNIT AAEA-RELATED"/>
    <property type="match status" value="1"/>
</dbReference>
<evidence type="ECO:0000313" key="5">
    <source>
        <dbReference type="EMBL" id="TWU31003.1"/>
    </source>
</evidence>
<gene>
    <name evidence="5" type="primary">mdtN_3</name>
    <name evidence="5" type="ORF">Poly41_64720</name>
</gene>
<keyword evidence="3" id="KW-1133">Transmembrane helix</keyword>
<feature type="transmembrane region" description="Helical" evidence="3">
    <location>
        <begin position="55"/>
        <end position="76"/>
    </location>
</feature>
<evidence type="ECO:0000256" key="3">
    <source>
        <dbReference type="SAM" id="Phobius"/>
    </source>
</evidence>
<dbReference type="EMBL" id="SJPV01000019">
    <property type="protein sequence ID" value="TWU31003.1"/>
    <property type="molecule type" value="Genomic_DNA"/>
</dbReference>
<feature type="region of interest" description="Disordered" evidence="2">
    <location>
        <begin position="580"/>
        <end position="607"/>
    </location>
</feature>
<dbReference type="Proteomes" id="UP000319143">
    <property type="component" value="Unassembled WGS sequence"/>
</dbReference>
<sequence length="607" mass="67296">MTSVSNLLDNHTIMSQSVPETDSLPVTSYSASTSHVVGHTASKPLRRREATSRWMLFNFVIPIGIVVAAAGFVIALGSVQPSQRPPADASFAGRMQALMPVRVERIRPLSDFNQQLQMKVDGTVVPFREVALATEVAGRIIFKSDRCEAGSYVNSGDLLMKIDPTDYELEAQRLSRLQEQEYEALGEVDQEMVNTKRLIELAIQDESLQQREVDRFRTMPSGYASEGEIDKAKRALLQATQARMNNENQLDLLRKRRSRLEASERLAEAQLEVAKTNLKRTEIRSPIDGVIVSENAELNSFIARGNPIVTIEDTSKVEVATSLRMDQLYWVLDQTNNAENTTSADDQNSRGYDLPETPAIVEFEISGRDGLTYQWDGRLLSYDGIGLDTNTRTVPVRIVVDNPQRFRRKSKRDEAPQEVTRDSTRPTTLVRGMFVTVKLLIAPRTPMVVIPAQGLKPGNRAWQFLPDDTVLEESAKTASTADGDATEDTSPAQSTPATTTPLTTMDRKLEGFDPLLWQAGRVINRDSIFPVDTLSIEGTEQTLVDPSLNFTKKKWWVCEVQDQSMLAGAYVVVSPVGATGDQPIPARIRRPELADDSTAEANDGAAE</sequence>
<dbReference type="OrthoDB" id="233363at2"/>
<dbReference type="SUPFAM" id="SSF111369">
    <property type="entry name" value="HlyD-like secretion proteins"/>
    <property type="match status" value="1"/>
</dbReference>
<evidence type="ECO:0000256" key="2">
    <source>
        <dbReference type="SAM" id="MobiDB-lite"/>
    </source>
</evidence>
<keyword evidence="1" id="KW-0175">Coiled coil</keyword>
<dbReference type="InterPro" id="IPR058625">
    <property type="entry name" value="MdtA-like_BSH"/>
</dbReference>
<accession>A0A5C6D1F3</accession>
<organism evidence="5 6">
    <name type="scientific">Novipirellula artificiosorum</name>
    <dbReference type="NCBI Taxonomy" id="2528016"/>
    <lineage>
        <taxon>Bacteria</taxon>
        <taxon>Pseudomonadati</taxon>
        <taxon>Planctomycetota</taxon>
        <taxon>Planctomycetia</taxon>
        <taxon>Pirellulales</taxon>
        <taxon>Pirellulaceae</taxon>
        <taxon>Novipirellula</taxon>
    </lineage>
</organism>
<evidence type="ECO:0000313" key="6">
    <source>
        <dbReference type="Proteomes" id="UP000319143"/>
    </source>
</evidence>
<feature type="region of interest" description="Disordered" evidence="2">
    <location>
        <begin position="474"/>
        <end position="503"/>
    </location>
</feature>
<feature type="compositionally biased region" description="Low complexity" evidence="2">
    <location>
        <begin position="489"/>
        <end position="503"/>
    </location>
</feature>
<dbReference type="InterPro" id="IPR050393">
    <property type="entry name" value="MFP_Efflux_Pump"/>
</dbReference>
<keyword evidence="3" id="KW-0812">Transmembrane</keyword>
<keyword evidence="3" id="KW-0472">Membrane</keyword>
<feature type="coiled-coil region" evidence="1">
    <location>
        <begin position="229"/>
        <end position="284"/>
    </location>
</feature>
<evidence type="ECO:0000259" key="4">
    <source>
        <dbReference type="Pfam" id="PF25917"/>
    </source>
</evidence>
<feature type="domain" description="Multidrug resistance protein MdtA-like barrel-sandwich hybrid" evidence="4">
    <location>
        <begin position="129"/>
        <end position="307"/>
    </location>
</feature>
<evidence type="ECO:0000256" key="1">
    <source>
        <dbReference type="SAM" id="Coils"/>
    </source>
</evidence>
<dbReference type="PANTHER" id="PTHR30367:SF1">
    <property type="entry name" value="MULTIDRUG RESISTANCE PROTEIN MDTN"/>
    <property type="match status" value="1"/>
</dbReference>
<name>A0A5C6D1F3_9BACT</name>
<dbReference type="Gene3D" id="1.10.287.470">
    <property type="entry name" value="Helix hairpin bin"/>
    <property type="match status" value="1"/>
</dbReference>
<dbReference type="Gene3D" id="2.40.30.170">
    <property type="match status" value="1"/>
</dbReference>
<keyword evidence="6" id="KW-1185">Reference proteome</keyword>
<reference evidence="5 6" key="1">
    <citation type="submission" date="2019-02" db="EMBL/GenBank/DDBJ databases">
        <title>Deep-cultivation of Planctomycetes and their phenomic and genomic characterization uncovers novel biology.</title>
        <authorList>
            <person name="Wiegand S."/>
            <person name="Jogler M."/>
            <person name="Boedeker C."/>
            <person name="Pinto D."/>
            <person name="Vollmers J."/>
            <person name="Rivas-Marin E."/>
            <person name="Kohn T."/>
            <person name="Peeters S.H."/>
            <person name="Heuer A."/>
            <person name="Rast P."/>
            <person name="Oberbeckmann S."/>
            <person name="Bunk B."/>
            <person name="Jeske O."/>
            <person name="Meyerdierks A."/>
            <person name="Storesund J.E."/>
            <person name="Kallscheuer N."/>
            <person name="Luecker S."/>
            <person name="Lage O.M."/>
            <person name="Pohl T."/>
            <person name="Merkel B.J."/>
            <person name="Hornburger P."/>
            <person name="Mueller R.-W."/>
            <person name="Bruemmer F."/>
            <person name="Labrenz M."/>
            <person name="Spormann A.M."/>
            <person name="Op Den Camp H."/>
            <person name="Overmann J."/>
            <person name="Amann R."/>
            <person name="Jetten M.S.M."/>
            <person name="Mascher T."/>
            <person name="Medema M.H."/>
            <person name="Devos D.P."/>
            <person name="Kaster A.-K."/>
            <person name="Ovreas L."/>
            <person name="Rohde M."/>
            <person name="Galperin M.Y."/>
            <person name="Jogler C."/>
        </authorList>
    </citation>
    <scope>NUCLEOTIDE SEQUENCE [LARGE SCALE GENOMIC DNA]</scope>
    <source>
        <strain evidence="5 6">Poly41</strain>
    </source>
</reference>
<protein>
    <submittedName>
        <fullName evidence="5">Multidrug resistance protein MdtN</fullName>
    </submittedName>
</protein>
<dbReference type="Pfam" id="PF25917">
    <property type="entry name" value="BSH_RND"/>
    <property type="match status" value="1"/>
</dbReference>
<dbReference type="AlphaFoldDB" id="A0A5C6D1F3"/>
<dbReference type="Gene3D" id="2.40.50.100">
    <property type="match status" value="1"/>
</dbReference>
<proteinExistence type="predicted"/>
<comment type="caution">
    <text evidence="5">The sequence shown here is derived from an EMBL/GenBank/DDBJ whole genome shotgun (WGS) entry which is preliminary data.</text>
</comment>